<name>A0A2I0WN34_9ASPA</name>
<feature type="compositionally biased region" description="Polar residues" evidence="1">
    <location>
        <begin position="61"/>
        <end position="75"/>
    </location>
</feature>
<keyword evidence="4" id="KW-1185">Reference proteome</keyword>
<sequence length="75" mass="8402">MVQHLRIAVALVFLLLLASSLHSQALKNVKDMKNQEPEASRNLHLYFGFLERAMPIPPSGPSKQHNSVGLQNRRG</sequence>
<evidence type="ECO:0000256" key="2">
    <source>
        <dbReference type="SAM" id="SignalP"/>
    </source>
</evidence>
<keyword evidence="2" id="KW-0732">Signal</keyword>
<evidence type="ECO:0000256" key="1">
    <source>
        <dbReference type="SAM" id="MobiDB-lite"/>
    </source>
</evidence>
<dbReference type="EMBL" id="KZ502537">
    <property type="protein sequence ID" value="PKU77074.1"/>
    <property type="molecule type" value="Genomic_DNA"/>
</dbReference>
<dbReference type="AlphaFoldDB" id="A0A2I0WN34"/>
<gene>
    <name evidence="3" type="primary">IDL2</name>
    <name evidence="3" type="ORF">MA16_Dca001680</name>
</gene>
<protein>
    <submittedName>
        <fullName evidence="3">Protein IDA-LIKE 2</fullName>
    </submittedName>
</protein>
<evidence type="ECO:0000313" key="4">
    <source>
        <dbReference type="Proteomes" id="UP000233837"/>
    </source>
</evidence>
<dbReference type="STRING" id="906689.A0A2I0WN34"/>
<proteinExistence type="predicted"/>
<accession>A0A2I0WN34</accession>
<reference evidence="3 4" key="1">
    <citation type="journal article" date="2016" name="Sci. Rep.">
        <title>The Dendrobium catenatum Lindl. genome sequence provides insights into polysaccharide synthase, floral development and adaptive evolution.</title>
        <authorList>
            <person name="Zhang G.Q."/>
            <person name="Xu Q."/>
            <person name="Bian C."/>
            <person name="Tsai W.C."/>
            <person name="Yeh C.M."/>
            <person name="Liu K.W."/>
            <person name="Yoshida K."/>
            <person name="Zhang L.S."/>
            <person name="Chang S.B."/>
            <person name="Chen F."/>
            <person name="Shi Y."/>
            <person name="Su Y.Y."/>
            <person name="Zhang Y.Q."/>
            <person name="Chen L.J."/>
            <person name="Yin Y."/>
            <person name="Lin M."/>
            <person name="Huang H."/>
            <person name="Deng H."/>
            <person name="Wang Z.W."/>
            <person name="Zhu S.L."/>
            <person name="Zhao X."/>
            <person name="Deng C."/>
            <person name="Niu S.C."/>
            <person name="Huang J."/>
            <person name="Wang M."/>
            <person name="Liu G.H."/>
            <person name="Yang H.J."/>
            <person name="Xiao X.J."/>
            <person name="Hsiao Y.Y."/>
            <person name="Wu W.L."/>
            <person name="Chen Y.Y."/>
            <person name="Mitsuda N."/>
            <person name="Ohme-Takagi M."/>
            <person name="Luo Y.B."/>
            <person name="Van de Peer Y."/>
            <person name="Liu Z.J."/>
        </authorList>
    </citation>
    <scope>NUCLEOTIDE SEQUENCE [LARGE SCALE GENOMIC DNA]</scope>
    <source>
        <tissue evidence="3">The whole plant</tissue>
    </source>
</reference>
<feature type="signal peptide" evidence="2">
    <location>
        <begin position="1"/>
        <end position="25"/>
    </location>
</feature>
<reference evidence="3 4" key="2">
    <citation type="journal article" date="2017" name="Nature">
        <title>The Apostasia genome and the evolution of orchids.</title>
        <authorList>
            <person name="Zhang G.Q."/>
            <person name="Liu K.W."/>
            <person name="Li Z."/>
            <person name="Lohaus R."/>
            <person name="Hsiao Y.Y."/>
            <person name="Niu S.C."/>
            <person name="Wang J.Y."/>
            <person name="Lin Y.C."/>
            <person name="Xu Q."/>
            <person name="Chen L.J."/>
            <person name="Yoshida K."/>
            <person name="Fujiwara S."/>
            <person name="Wang Z.W."/>
            <person name="Zhang Y.Q."/>
            <person name="Mitsuda N."/>
            <person name="Wang M."/>
            <person name="Liu G.H."/>
            <person name="Pecoraro L."/>
            <person name="Huang H.X."/>
            <person name="Xiao X.J."/>
            <person name="Lin M."/>
            <person name="Wu X.Y."/>
            <person name="Wu W.L."/>
            <person name="Chen Y.Y."/>
            <person name="Chang S.B."/>
            <person name="Sakamoto S."/>
            <person name="Ohme-Takagi M."/>
            <person name="Yagi M."/>
            <person name="Zeng S.J."/>
            <person name="Shen C.Y."/>
            <person name="Yeh C.M."/>
            <person name="Luo Y.B."/>
            <person name="Tsai W.C."/>
            <person name="Van de Peer Y."/>
            <person name="Liu Z.J."/>
        </authorList>
    </citation>
    <scope>NUCLEOTIDE SEQUENCE [LARGE SCALE GENOMIC DNA]</scope>
    <source>
        <tissue evidence="3">The whole plant</tissue>
    </source>
</reference>
<evidence type="ECO:0000313" key="3">
    <source>
        <dbReference type="EMBL" id="PKU77074.1"/>
    </source>
</evidence>
<organism evidence="3 4">
    <name type="scientific">Dendrobium catenatum</name>
    <dbReference type="NCBI Taxonomy" id="906689"/>
    <lineage>
        <taxon>Eukaryota</taxon>
        <taxon>Viridiplantae</taxon>
        <taxon>Streptophyta</taxon>
        <taxon>Embryophyta</taxon>
        <taxon>Tracheophyta</taxon>
        <taxon>Spermatophyta</taxon>
        <taxon>Magnoliopsida</taxon>
        <taxon>Liliopsida</taxon>
        <taxon>Asparagales</taxon>
        <taxon>Orchidaceae</taxon>
        <taxon>Epidendroideae</taxon>
        <taxon>Malaxideae</taxon>
        <taxon>Dendrobiinae</taxon>
        <taxon>Dendrobium</taxon>
    </lineage>
</organism>
<feature type="region of interest" description="Disordered" evidence="1">
    <location>
        <begin position="56"/>
        <end position="75"/>
    </location>
</feature>
<dbReference type="Proteomes" id="UP000233837">
    <property type="component" value="Unassembled WGS sequence"/>
</dbReference>
<feature type="chain" id="PRO_5014133515" evidence="2">
    <location>
        <begin position="26"/>
        <end position="75"/>
    </location>
</feature>